<dbReference type="GO" id="GO:0009239">
    <property type="term" value="P:enterobactin biosynthetic process"/>
    <property type="evidence" value="ECO:0007669"/>
    <property type="project" value="TreeGrafter"/>
</dbReference>
<dbReference type="Gene3D" id="3.40.50.1820">
    <property type="entry name" value="alpha/beta hydrolase"/>
    <property type="match status" value="1"/>
</dbReference>
<dbReference type="RefSeq" id="WP_092279739.1">
    <property type="nucleotide sequence ID" value="NZ_LT629762.1"/>
</dbReference>
<dbReference type="GO" id="GO:0047527">
    <property type="term" value="F:2,3-dihydroxybenzoate-serine ligase activity"/>
    <property type="evidence" value="ECO:0007669"/>
    <property type="project" value="TreeGrafter"/>
</dbReference>
<dbReference type="SUPFAM" id="SSF52777">
    <property type="entry name" value="CoA-dependent acyltransferases"/>
    <property type="match status" value="2"/>
</dbReference>
<dbReference type="GO" id="GO:0009366">
    <property type="term" value="C:enterobactin synthetase complex"/>
    <property type="evidence" value="ECO:0007669"/>
    <property type="project" value="TreeGrafter"/>
</dbReference>
<comment type="similarity">
    <text evidence="2">Belongs to the ATP-dependent AMP-binding enzyme family.</text>
</comment>
<dbReference type="InterPro" id="IPR023213">
    <property type="entry name" value="CAT-like_dom_sf"/>
</dbReference>
<dbReference type="Pfam" id="PF00668">
    <property type="entry name" value="Condensation"/>
    <property type="match status" value="1"/>
</dbReference>
<dbReference type="InterPro" id="IPR020845">
    <property type="entry name" value="AMP-binding_CS"/>
</dbReference>
<evidence type="ECO:0000313" key="7">
    <source>
        <dbReference type="Proteomes" id="UP000198481"/>
    </source>
</evidence>
<dbReference type="InterPro" id="IPR045851">
    <property type="entry name" value="AMP-bd_C_sf"/>
</dbReference>
<dbReference type="GO" id="GO:0005829">
    <property type="term" value="C:cytosol"/>
    <property type="evidence" value="ECO:0007669"/>
    <property type="project" value="TreeGrafter"/>
</dbReference>
<keyword evidence="4" id="KW-0597">Phosphoprotein</keyword>
<evidence type="ECO:0000256" key="1">
    <source>
        <dbReference type="ARBA" id="ARBA00001957"/>
    </source>
</evidence>
<dbReference type="Gene3D" id="3.30.559.10">
    <property type="entry name" value="Chloramphenicol acetyltransferase-like domain"/>
    <property type="match status" value="1"/>
</dbReference>
<dbReference type="Gene3D" id="3.30.300.30">
    <property type="match status" value="1"/>
</dbReference>
<dbReference type="Proteomes" id="UP000198481">
    <property type="component" value="Chromosome I"/>
</dbReference>
<dbReference type="SUPFAM" id="SSF56801">
    <property type="entry name" value="Acetyl-CoA synthetase-like"/>
    <property type="match status" value="1"/>
</dbReference>
<dbReference type="FunFam" id="1.10.1200.10:FF:000005">
    <property type="entry name" value="Nonribosomal peptide synthetase 1"/>
    <property type="match status" value="1"/>
</dbReference>
<sequence length="1387" mass="153441">MNELLDDDLLALLLAEADDAVHAPATTTRLEQAPLSFAQQRLWLEQQRAPHSSAYNLPRALRLSGELHADALEAALNRVIDRHDILRSAFTELDGVPTQIVEREARLTLHREDLSTLDEQARAAALAQRIQDQATRAFDLRQAPLIRATLLTTAPGQYLLLLNMHHIVSDAWSNAILMEDLSRAYAQARAGDDSPLPPLHLQYADHAHWQRGEYLDSSACARSGDYWREYLGGELPVLELPQDATRADGQQHLAGRLQWTLEPALAEAFNAFCQRQGLTPFVLALGAWQLLLARYSNQNDFTVGVPNANRNRGETQELVGFFVSSQVYRVRLDPCQRTVDFLQALRGQSLAAMDHADYPLELLIDQLQRPTNHSANPLFQVLFNWRTGGADAPPMVWDGLTLDFLDAGENQAKFDLSLDVEYSAQGLTASLEFSRDLYQVTTIERIAGHWQNLLQAMIQTPERSVGELPLLSPHEHRQTLTEWNPQPTRLPRQRCLHQAIEAQASRAGEAIALTFGEQHMSYAELNRQANRLAHQLIGAGVGPEVLVGIAAERTPQMIIGLLAILKAGGAYVPLDPAYPAERLAYMIEDSGITVVLTQAHLREQLALPPEVRCLILEPTATGAEHNPDVAVHPDNLAYVIYTSGSTGKPKGALLPHHNVMRLFDATADWFAFNHRDVWCLFHSYAFDFSVWEIFGALLHGGRLVIVPHAISRSPQDMYALLCAEKVSVLNQTPSAFKQLMQIACAPGQSLKQQLRYVIFGGEAIDVQSLRPWFERFGDHAPQLVNMYGITETTVHVTYRPLSLADLDCAAASPLGVPIVDLSWYVLDPQLNPVAKGCIGELYVGGAGLARGYLNRRSLSASRFIPDPFDALPGGLLYRTGDLARYGADGSIEYAGRIDHQVKIRGFRIELGEIQARLQGLPAVRDCVVLTHEGPSGQQLVGYVIASEPPTAELREQLLAALRSQLPDYMVPAHLSFIEDFPLNANGKLDRSKLPAPDASLWQQAYVAPQTPLEQALAELWQQALGVDRVGISDNFFELGGHSILAIQFISTLKAQLNIDLRLQELLAHPSIAQLAAFLSRKHRDQSQCVVELNSAPSGSPTLFCLHPSGGIVFCYQPLAKKLKAHAAVSGVIHRGFSEQHNDTHTWDEMIADYSSEIIKAQPQGPYHLLGWSLGGAIALDIAATLEGLGHQVAFLGLVDSTVPEHLYPADLPRQRQLDEASHSEASEEIRDAIHYFDLLFPTLTEHTAAWLRDSPQGSVKGFYDWATGLVEPGQGDLLATVQNIKNEVMNAQAFAVHDRLVEAFAAFTFKPVTVQPSCWWATPEKTAQELAFNETLIKRYSRTGALNCSMHSPLLHRSMIFDDTLIESVIETFLASVSTQRYPPPPQ</sequence>
<dbReference type="EMBL" id="LT629762">
    <property type="protein sequence ID" value="SDT49473.1"/>
    <property type="molecule type" value="Genomic_DNA"/>
</dbReference>
<dbReference type="InterPro" id="IPR001031">
    <property type="entry name" value="Thioesterase"/>
</dbReference>
<evidence type="ECO:0000256" key="3">
    <source>
        <dbReference type="ARBA" id="ARBA00022450"/>
    </source>
</evidence>
<dbReference type="FunFam" id="3.40.50.980:FF:000002">
    <property type="entry name" value="Enterobactin synthetase component F"/>
    <property type="match status" value="1"/>
</dbReference>
<evidence type="ECO:0000313" key="6">
    <source>
        <dbReference type="EMBL" id="SDT49473.1"/>
    </source>
</evidence>
<dbReference type="InterPro" id="IPR036736">
    <property type="entry name" value="ACP-like_sf"/>
</dbReference>
<dbReference type="GO" id="GO:0031177">
    <property type="term" value="F:phosphopantetheine binding"/>
    <property type="evidence" value="ECO:0007669"/>
    <property type="project" value="InterPro"/>
</dbReference>
<dbReference type="InterPro" id="IPR025110">
    <property type="entry name" value="AMP-bd_C"/>
</dbReference>
<name>A0A1H2AU88_9PSED</name>
<dbReference type="FunFam" id="3.30.300.30:FF:000010">
    <property type="entry name" value="Enterobactin synthetase component F"/>
    <property type="match status" value="1"/>
</dbReference>
<comment type="cofactor">
    <cofactor evidence="1">
        <name>pantetheine 4'-phosphate</name>
        <dbReference type="ChEBI" id="CHEBI:47942"/>
    </cofactor>
</comment>
<dbReference type="PANTHER" id="PTHR45527:SF14">
    <property type="entry name" value="PLIPASTATIN SYNTHASE SUBUNIT B"/>
    <property type="match status" value="1"/>
</dbReference>
<dbReference type="CDD" id="cd17643">
    <property type="entry name" value="A_NRPS_Cytc1-like"/>
    <property type="match status" value="1"/>
</dbReference>
<dbReference type="InterPro" id="IPR000873">
    <property type="entry name" value="AMP-dep_synth/lig_dom"/>
</dbReference>
<gene>
    <name evidence="6" type="ORF">SAMN05216222_4696</name>
</gene>
<dbReference type="FunFam" id="3.30.559.10:FF:000012">
    <property type="entry name" value="Non-ribosomal peptide synthetase"/>
    <property type="match status" value="1"/>
</dbReference>
<dbReference type="PROSITE" id="PS50075">
    <property type="entry name" value="CARRIER"/>
    <property type="match status" value="1"/>
</dbReference>
<dbReference type="Pfam" id="PF00550">
    <property type="entry name" value="PP-binding"/>
    <property type="match status" value="1"/>
</dbReference>
<dbReference type="SUPFAM" id="SSF53474">
    <property type="entry name" value="alpha/beta-Hydrolases"/>
    <property type="match status" value="1"/>
</dbReference>
<dbReference type="Gene3D" id="2.30.38.10">
    <property type="entry name" value="Luciferase, Domain 3"/>
    <property type="match status" value="1"/>
</dbReference>
<dbReference type="NCBIfam" id="TIGR01733">
    <property type="entry name" value="AA-adenyl-dom"/>
    <property type="match status" value="1"/>
</dbReference>
<protein>
    <submittedName>
        <fullName evidence="6">Amino acid adenylation domain-containing protein</fullName>
    </submittedName>
</protein>
<dbReference type="InterPro" id="IPR010071">
    <property type="entry name" value="AA_adenyl_dom"/>
</dbReference>
<accession>A0A1H2AU88</accession>
<dbReference type="PROSITE" id="PS00455">
    <property type="entry name" value="AMP_BINDING"/>
    <property type="match status" value="1"/>
</dbReference>
<dbReference type="STRING" id="1148509.SAMN05216222_4696"/>
<dbReference type="Pfam" id="PF13193">
    <property type="entry name" value="AMP-binding_C"/>
    <property type="match status" value="1"/>
</dbReference>
<dbReference type="Gene3D" id="3.40.50.980">
    <property type="match status" value="2"/>
</dbReference>
<dbReference type="InterPro" id="IPR009081">
    <property type="entry name" value="PP-bd_ACP"/>
</dbReference>
<keyword evidence="3" id="KW-0596">Phosphopantetheine</keyword>
<proteinExistence type="inferred from homology"/>
<dbReference type="PANTHER" id="PTHR45527">
    <property type="entry name" value="NONRIBOSOMAL PEPTIDE SYNTHETASE"/>
    <property type="match status" value="1"/>
</dbReference>
<dbReference type="CDD" id="cd19531">
    <property type="entry name" value="LCL_NRPS-like"/>
    <property type="match status" value="1"/>
</dbReference>
<evidence type="ECO:0000256" key="4">
    <source>
        <dbReference type="ARBA" id="ARBA00022553"/>
    </source>
</evidence>
<dbReference type="SMART" id="SM00823">
    <property type="entry name" value="PKS_PP"/>
    <property type="match status" value="1"/>
</dbReference>
<dbReference type="SUPFAM" id="SSF47336">
    <property type="entry name" value="ACP-like"/>
    <property type="match status" value="1"/>
</dbReference>
<reference evidence="6 7" key="1">
    <citation type="submission" date="2016-10" db="EMBL/GenBank/DDBJ databases">
        <authorList>
            <person name="de Groot N.N."/>
        </authorList>
    </citation>
    <scope>NUCLEOTIDE SEQUENCE [LARGE SCALE GENOMIC DNA]</scope>
    <source>
        <strain evidence="6 7">LMG 26867</strain>
    </source>
</reference>
<dbReference type="Pfam" id="PF00501">
    <property type="entry name" value="AMP-binding"/>
    <property type="match status" value="1"/>
</dbReference>
<dbReference type="InterPro" id="IPR020806">
    <property type="entry name" value="PKS_PP-bd"/>
</dbReference>
<dbReference type="GO" id="GO:0043041">
    <property type="term" value="P:amino acid activation for nonribosomal peptide biosynthetic process"/>
    <property type="evidence" value="ECO:0007669"/>
    <property type="project" value="TreeGrafter"/>
</dbReference>
<dbReference type="InterPro" id="IPR029058">
    <property type="entry name" value="AB_hydrolase_fold"/>
</dbReference>
<evidence type="ECO:0000259" key="5">
    <source>
        <dbReference type="PROSITE" id="PS50075"/>
    </source>
</evidence>
<organism evidence="6 7">
    <name type="scientific">Pseudomonas prosekii</name>
    <dbReference type="NCBI Taxonomy" id="1148509"/>
    <lineage>
        <taxon>Bacteria</taxon>
        <taxon>Pseudomonadati</taxon>
        <taxon>Pseudomonadota</taxon>
        <taxon>Gammaproteobacteria</taxon>
        <taxon>Pseudomonadales</taxon>
        <taxon>Pseudomonadaceae</taxon>
        <taxon>Pseudomonas</taxon>
    </lineage>
</organism>
<dbReference type="InterPro" id="IPR001242">
    <property type="entry name" value="Condensation_dom"/>
</dbReference>
<dbReference type="FunFam" id="3.40.50.12780:FF:000012">
    <property type="entry name" value="Non-ribosomal peptide synthetase"/>
    <property type="match status" value="1"/>
</dbReference>
<dbReference type="Pfam" id="PF00975">
    <property type="entry name" value="Thioesterase"/>
    <property type="match status" value="1"/>
</dbReference>
<dbReference type="Gene3D" id="3.30.559.30">
    <property type="entry name" value="Nonribosomal peptide synthetase, condensation domain"/>
    <property type="match status" value="1"/>
</dbReference>
<feature type="domain" description="Carrier" evidence="5">
    <location>
        <begin position="1007"/>
        <end position="1082"/>
    </location>
</feature>
<evidence type="ECO:0000256" key="2">
    <source>
        <dbReference type="ARBA" id="ARBA00006432"/>
    </source>
</evidence>